<dbReference type="InterPro" id="IPR001452">
    <property type="entry name" value="SH3_domain"/>
</dbReference>
<evidence type="ECO:0000256" key="1">
    <source>
        <dbReference type="ARBA" id="ARBA00022443"/>
    </source>
</evidence>
<dbReference type="PANTHER" id="PTHR47174">
    <property type="entry name" value="BRIDGING INTEGRATOR 3"/>
    <property type="match status" value="1"/>
</dbReference>
<dbReference type="Pfam" id="PF00018">
    <property type="entry name" value="SH3_1"/>
    <property type="match status" value="1"/>
</dbReference>
<dbReference type="GO" id="GO:0015629">
    <property type="term" value="C:actin cytoskeleton"/>
    <property type="evidence" value="ECO:0007669"/>
    <property type="project" value="TreeGrafter"/>
</dbReference>
<dbReference type="GO" id="GO:0051666">
    <property type="term" value="P:actin cortical patch localization"/>
    <property type="evidence" value="ECO:0007669"/>
    <property type="project" value="InterPro"/>
</dbReference>
<sequence length="512" mass="56268">MSWKGFKKALERMPHQLQSKIGRGSKTVDSEFDELKQKFIEMETSTKNLFQQTAQFRDGIRGMLVYQSAYFEQVLAIYRPISTDPEGNTQPVGSYTDEGASPELLRVAEEFRNRVSTIREKIEGQLGRLDVSVVAPVQDLMNLMRNIHKVIQKRDHKLVDYDRYKAAVEKAEAKESSEGQRRLGEERAYQKHGAQYQEASRQYNYFNDMLKAELKQMLDLRQAFIDPIFLKFFRIQHELYTSMFTEFKEAARSCPALDLNTPVLPGWQPKWSRAEQNLSAIDLWGTGSMNVVPYELEGSNKSMFDSVKGTFRKKDKAPPPASASSTFTSTNPGSSALPPATDSDSSPYGSVGPAAATCTGSYGAGVAAAAATAQPPAAAAAASSPYGTYPSSYSQAPAPKQQGFSQLGSTSHAAAADAAPPAYNSGSTQYQPPGDKGSLIDASSSSASPYPGQGVKQVRALYDYSSSEKGDLNFREGQVFKLVKRTPDTDDWWTGEIDGRIGVFPGNYVEEL</sequence>
<evidence type="ECO:0000259" key="6">
    <source>
        <dbReference type="PROSITE" id="PS50002"/>
    </source>
</evidence>
<dbReference type="PROSITE" id="PS51021">
    <property type="entry name" value="BAR"/>
    <property type="match status" value="1"/>
</dbReference>
<dbReference type="GO" id="GO:0043332">
    <property type="term" value="C:mating projection tip"/>
    <property type="evidence" value="ECO:0007669"/>
    <property type="project" value="TreeGrafter"/>
</dbReference>
<dbReference type="InterPro" id="IPR046982">
    <property type="entry name" value="BIN3/RVS161-like"/>
</dbReference>
<dbReference type="SMART" id="SM00326">
    <property type="entry name" value="SH3"/>
    <property type="match status" value="1"/>
</dbReference>
<evidence type="ECO:0000313" key="8">
    <source>
        <dbReference type="EMBL" id="KAJ2804414.1"/>
    </source>
</evidence>
<evidence type="ECO:0000256" key="5">
    <source>
        <dbReference type="SAM" id="MobiDB-lite"/>
    </source>
</evidence>
<dbReference type="PROSITE" id="PS50002">
    <property type="entry name" value="SH3"/>
    <property type="match status" value="1"/>
</dbReference>
<protein>
    <submittedName>
        <fullName evidence="8">BAR adaptor protein Hob1</fullName>
    </submittedName>
</protein>
<evidence type="ECO:0000313" key="9">
    <source>
        <dbReference type="Proteomes" id="UP001140094"/>
    </source>
</evidence>
<dbReference type="InterPro" id="IPR027267">
    <property type="entry name" value="AH/BAR_dom_sf"/>
</dbReference>
<dbReference type="SMART" id="SM00721">
    <property type="entry name" value="BAR"/>
    <property type="match status" value="1"/>
</dbReference>
<proteinExistence type="predicted"/>
<dbReference type="Gene3D" id="1.20.1270.60">
    <property type="entry name" value="Arfaptin homology (AH) domain/BAR domain"/>
    <property type="match status" value="1"/>
</dbReference>
<dbReference type="InterPro" id="IPR004148">
    <property type="entry name" value="BAR_dom"/>
</dbReference>
<evidence type="ECO:0000256" key="2">
    <source>
        <dbReference type="ARBA" id="ARBA00022553"/>
    </source>
</evidence>
<feature type="compositionally biased region" description="Low complexity" evidence="5">
    <location>
        <begin position="381"/>
        <end position="394"/>
    </location>
</feature>
<feature type="domain" description="BAR" evidence="7">
    <location>
        <begin position="17"/>
        <end position="263"/>
    </location>
</feature>
<dbReference type="GO" id="GO:0008289">
    <property type="term" value="F:lipid binding"/>
    <property type="evidence" value="ECO:0007669"/>
    <property type="project" value="TreeGrafter"/>
</dbReference>
<dbReference type="InterPro" id="IPR036028">
    <property type="entry name" value="SH3-like_dom_sf"/>
</dbReference>
<dbReference type="SUPFAM" id="SSF50044">
    <property type="entry name" value="SH3-domain"/>
    <property type="match status" value="1"/>
</dbReference>
<dbReference type="PANTHER" id="PTHR47174:SF1">
    <property type="entry name" value="REDUCED VIABILITY UPON STARVATION PROTEIN 167"/>
    <property type="match status" value="1"/>
</dbReference>
<dbReference type="GO" id="GO:0051130">
    <property type="term" value="P:positive regulation of cellular component organization"/>
    <property type="evidence" value="ECO:0007669"/>
    <property type="project" value="UniProtKB-ARBA"/>
</dbReference>
<dbReference type="FunFam" id="2.30.30.40:FF:000033">
    <property type="entry name" value="FCH and double SH3 domains protein 2"/>
    <property type="match status" value="1"/>
</dbReference>
<feature type="region of interest" description="Disordered" evidence="5">
    <location>
        <begin position="381"/>
        <end position="453"/>
    </location>
</feature>
<keyword evidence="1 4" id="KW-0728">SH3 domain</keyword>
<dbReference type="Gene3D" id="2.30.30.40">
    <property type="entry name" value="SH3 Domains"/>
    <property type="match status" value="1"/>
</dbReference>
<dbReference type="GO" id="GO:0097320">
    <property type="term" value="P:plasma membrane tubulation"/>
    <property type="evidence" value="ECO:0007669"/>
    <property type="project" value="TreeGrafter"/>
</dbReference>
<comment type="caution">
    <text evidence="8">The sequence shown here is derived from an EMBL/GenBank/DDBJ whole genome shotgun (WGS) entry which is preliminary data.</text>
</comment>
<evidence type="ECO:0000259" key="7">
    <source>
        <dbReference type="PROSITE" id="PS51021"/>
    </source>
</evidence>
<keyword evidence="3" id="KW-0175">Coiled coil</keyword>
<dbReference type="PRINTS" id="PR00452">
    <property type="entry name" value="SH3DOMAIN"/>
</dbReference>
<feature type="region of interest" description="Disordered" evidence="5">
    <location>
        <begin position="311"/>
        <end position="350"/>
    </location>
</feature>
<dbReference type="GO" id="GO:0031097">
    <property type="term" value="C:medial cortex"/>
    <property type="evidence" value="ECO:0007669"/>
    <property type="project" value="TreeGrafter"/>
</dbReference>
<evidence type="ECO:0000256" key="4">
    <source>
        <dbReference type="PROSITE-ProRule" id="PRU00192"/>
    </source>
</evidence>
<dbReference type="OrthoDB" id="5971719at2759"/>
<accession>A0A9W8HVB9</accession>
<organism evidence="8 9">
    <name type="scientific">Coemansia guatemalensis</name>
    <dbReference type="NCBI Taxonomy" id="2761395"/>
    <lineage>
        <taxon>Eukaryota</taxon>
        <taxon>Fungi</taxon>
        <taxon>Fungi incertae sedis</taxon>
        <taxon>Zoopagomycota</taxon>
        <taxon>Kickxellomycotina</taxon>
        <taxon>Kickxellomycetes</taxon>
        <taxon>Kickxellales</taxon>
        <taxon>Kickxellaceae</taxon>
        <taxon>Coemansia</taxon>
    </lineage>
</organism>
<dbReference type="GO" id="GO:1990528">
    <property type="term" value="C:Rvs161p-Rvs167p complex"/>
    <property type="evidence" value="ECO:0007669"/>
    <property type="project" value="TreeGrafter"/>
</dbReference>
<reference evidence="8" key="1">
    <citation type="submission" date="2022-07" db="EMBL/GenBank/DDBJ databases">
        <title>Phylogenomic reconstructions and comparative analyses of Kickxellomycotina fungi.</title>
        <authorList>
            <person name="Reynolds N.K."/>
            <person name="Stajich J.E."/>
            <person name="Barry K."/>
            <person name="Grigoriev I.V."/>
            <person name="Crous P."/>
            <person name="Smith M.E."/>
        </authorList>
    </citation>
    <scope>NUCLEOTIDE SEQUENCE</scope>
    <source>
        <strain evidence="8">NRRL 1565</strain>
    </source>
</reference>
<dbReference type="GO" id="GO:0006897">
    <property type="term" value="P:endocytosis"/>
    <property type="evidence" value="ECO:0007669"/>
    <property type="project" value="InterPro"/>
</dbReference>
<feature type="domain" description="SH3" evidence="6">
    <location>
        <begin position="453"/>
        <end position="512"/>
    </location>
</feature>
<keyword evidence="2" id="KW-0597">Phosphoprotein</keyword>
<evidence type="ECO:0000256" key="3">
    <source>
        <dbReference type="ARBA" id="ARBA00023054"/>
    </source>
</evidence>
<feature type="compositionally biased region" description="Low complexity" evidence="5">
    <location>
        <begin position="413"/>
        <end position="422"/>
    </location>
</feature>
<dbReference type="Proteomes" id="UP001140094">
    <property type="component" value="Unassembled WGS sequence"/>
</dbReference>
<dbReference type="SUPFAM" id="SSF103657">
    <property type="entry name" value="BAR/IMD domain-like"/>
    <property type="match status" value="1"/>
</dbReference>
<dbReference type="Pfam" id="PF03114">
    <property type="entry name" value="BAR"/>
    <property type="match status" value="1"/>
</dbReference>
<gene>
    <name evidence="8" type="primary">hob1</name>
    <name evidence="8" type="ORF">H4R20_002516</name>
</gene>
<dbReference type="AlphaFoldDB" id="A0A9W8HVB9"/>
<keyword evidence="9" id="KW-1185">Reference proteome</keyword>
<name>A0A9W8HVB9_9FUNG</name>
<feature type="compositionally biased region" description="Polar residues" evidence="5">
    <location>
        <begin position="402"/>
        <end position="412"/>
    </location>
</feature>
<dbReference type="EMBL" id="JANBUO010000404">
    <property type="protein sequence ID" value="KAJ2804414.1"/>
    <property type="molecule type" value="Genomic_DNA"/>
</dbReference>